<reference evidence="3" key="2">
    <citation type="submission" date="2015-06" db="UniProtKB">
        <authorList>
            <consortium name="EnsemblProtists"/>
        </authorList>
    </citation>
    <scope>IDENTIFICATION</scope>
    <source>
        <strain evidence="3">Emoy2</strain>
    </source>
</reference>
<dbReference type="AlphaFoldDB" id="M4BEZ5"/>
<keyword evidence="4" id="KW-1185">Reference proteome</keyword>
<evidence type="ECO:0000256" key="1">
    <source>
        <dbReference type="SAM" id="Coils"/>
    </source>
</evidence>
<dbReference type="Proteomes" id="UP000011713">
    <property type="component" value="Unassembled WGS sequence"/>
</dbReference>
<evidence type="ECO:0000256" key="2">
    <source>
        <dbReference type="SAM" id="MobiDB-lite"/>
    </source>
</evidence>
<dbReference type="EnsemblProtists" id="HpaT804863">
    <property type="protein sequence ID" value="HpaP804863"/>
    <property type="gene ID" value="HpaG804863"/>
</dbReference>
<sequence length="223" mass="24354">MASFTWNEEGKRLGLPFPVPVVLFPNETTDQYEAEFLQSTKPHLEAARQRSQRMNFALERARKLVGGNMIPATSCYAAFASPLGLGGAGASGVPARKRQPAQERQHATRQPAPKSQNAGVTLSIGQGFEISASFASGQPTFLQGSVVSFQRPQGTVAPYTNIDYARLLAAHSSIAQTQAHDAAVEKRIDALESQVSQLNSTLHDVRTKAHNRYRLKIRIDLLE</sequence>
<evidence type="ECO:0000313" key="4">
    <source>
        <dbReference type="Proteomes" id="UP000011713"/>
    </source>
</evidence>
<reference evidence="4" key="1">
    <citation type="journal article" date="2010" name="Science">
        <title>Signatures of adaptation to obligate biotrophy in the Hyaloperonospora arabidopsidis genome.</title>
        <authorList>
            <person name="Baxter L."/>
            <person name="Tripathy S."/>
            <person name="Ishaque N."/>
            <person name="Boot N."/>
            <person name="Cabral A."/>
            <person name="Kemen E."/>
            <person name="Thines M."/>
            <person name="Ah-Fong A."/>
            <person name="Anderson R."/>
            <person name="Badejoko W."/>
            <person name="Bittner-Eddy P."/>
            <person name="Boore J.L."/>
            <person name="Chibucos M.C."/>
            <person name="Coates M."/>
            <person name="Dehal P."/>
            <person name="Delehaunty K."/>
            <person name="Dong S."/>
            <person name="Downton P."/>
            <person name="Dumas B."/>
            <person name="Fabro G."/>
            <person name="Fronick C."/>
            <person name="Fuerstenberg S.I."/>
            <person name="Fulton L."/>
            <person name="Gaulin E."/>
            <person name="Govers F."/>
            <person name="Hughes L."/>
            <person name="Humphray S."/>
            <person name="Jiang R.H."/>
            <person name="Judelson H."/>
            <person name="Kamoun S."/>
            <person name="Kyung K."/>
            <person name="Meijer H."/>
            <person name="Minx P."/>
            <person name="Morris P."/>
            <person name="Nelson J."/>
            <person name="Phuntumart V."/>
            <person name="Qutob D."/>
            <person name="Rehmany A."/>
            <person name="Rougon-Cardoso A."/>
            <person name="Ryden P."/>
            <person name="Torto-Alalibo T."/>
            <person name="Studholme D."/>
            <person name="Wang Y."/>
            <person name="Win J."/>
            <person name="Wood J."/>
            <person name="Clifton S.W."/>
            <person name="Rogers J."/>
            <person name="Van den Ackerveken G."/>
            <person name="Jones J.D."/>
            <person name="McDowell J.M."/>
            <person name="Beynon J."/>
            <person name="Tyler B.M."/>
        </authorList>
    </citation>
    <scope>NUCLEOTIDE SEQUENCE [LARGE SCALE GENOMIC DNA]</scope>
    <source>
        <strain evidence="4">Emoy2</strain>
    </source>
</reference>
<dbReference type="VEuPathDB" id="FungiDB:HpaG804863"/>
<dbReference type="InParanoid" id="M4BEZ5"/>
<keyword evidence="1" id="KW-0175">Coiled coil</keyword>
<accession>M4BEZ5</accession>
<organism evidence="3 4">
    <name type="scientific">Hyaloperonospora arabidopsidis (strain Emoy2)</name>
    <name type="common">Downy mildew agent</name>
    <name type="synonym">Peronospora arabidopsidis</name>
    <dbReference type="NCBI Taxonomy" id="559515"/>
    <lineage>
        <taxon>Eukaryota</taxon>
        <taxon>Sar</taxon>
        <taxon>Stramenopiles</taxon>
        <taxon>Oomycota</taxon>
        <taxon>Peronosporomycetes</taxon>
        <taxon>Peronosporales</taxon>
        <taxon>Peronosporaceae</taxon>
        <taxon>Hyaloperonospora</taxon>
    </lineage>
</organism>
<dbReference type="EMBL" id="JH598187">
    <property type="status" value="NOT_ANNOTATED_CDS"/>
    <property type="molecule type" value="Genomic_DNA"/>
</dbReference>
<proteinExistence type="predicted"/>
<protein>
    <submittedName>
        <fullName evidence="3">Uncharacterized protein</fullName>
    </submittedName>
</protein>
<dbReference type="HOGENOM" id="CLU_1242165_0_0_1"/>
<feature type="region of interest" description="Disordered" evidence="2">
    <location>
        <begin position="89"/>
        <end position="119"/>
    </location>
</feature>
<name>M4BEZ5_HYAAE</name>
<evidence type="ECO:0000313" key="3">
    <source>
        <dbReference type="EnsemblProtists" id="HpaP804863"/>
    </source>
</evidence>
<feature type="coiled-coil region" evidence="1">
    <location>
        <begin position="181"/>
        <end position="208"/>
    </location>
</feature>